<dbReference type="PANTHER" id="PTHR10799">
    <property type="entry name" value="SNF2/RAD54 HELICASE FAMILY"/>
    <property type="match status" value="1"/>
</dbReference>
<dbReference type="InterPro" id="IPR049730">
    <property type="entry name" value="SNF2/RAD54-like_C"/>
</dbReference>
<dbReference type="InterPro" id="IPR027417">
    <property type="entry name" value="P-loop_NTPase"/>
</dbReference>
<dbReference type="PROSITE" id="PS51192">
    <property type="entry name" value="HELICASE_ATP_BIND_1"/>
    <property type="match status" value="1"/>
</dbReference>
<dbReference type="GO" id="GO:0016787">
    <property type="term" value="F:hydrolase activity"/>
    <property type="evidence" value="ECO:0007669"/>
    <property type="project" value="UniProtKB-KW"/>
</dbReference>
<feature type="domain" description="Helicase ATP-binding" evidence="2">
    <location>
        <begin position="484"/>
        <end position="640"/>
    </location>
</feature>
<dbReference type="EMBL" id="MWQY01000004">
    <property type="protein sequence ID" value="ORC36876.1"/>
    <property type="molecule type" value="Genomic_DNA"/>
</dbReference>
<comment type="caution">
    <text evidence="4">The sequence shown here is derived from an EMBL/GenBank/DDBJ whole genome shotgun (WGS) entry which is preliminary data.</text>
</comment>
<dbReference type="Gene3D" id="3.40.50.10810">
    <property type="entry name" value="Tandem AAA-ATPase domain"/>
    <property type="match status" value="1"/>
</dbReference>
<keyword evidence="5" id="KW-1185">Reference proteome</keyword>
<dbReference type="Gene3D" id="3.40.50.300">
    <property type="entry name" value="P-loop containing nucleotide triphosphate hydrolases"/>
    <property type="match status" value="1"/>
</dbReference>
<dbReference type="InterPro" id="IPR038718">
    <property type="entry name" value="SNF2-like_sf"/>
</dbReference>
<evidence type="ECO:0008006" key="6">
    <source>
        <dbReference type="Google" id="ProtNLM"/>
    </source>
</evidence>
<dbReference type="SMART" id="SM00487">
    <property type="entry name" value="DEXDc"/>
    <property type="match status" value="1"/>
</dbReference>
<sequence length="926" mass="105895">MILWSALMSDLFDAFKQSSTLPLPARPPRDLRCVFVPPPGEPRLSFYSGDEEIDPPAARSYAGPWRDLLAVCEDIRRREELSLEWDNDRKRGFSLSRHPGLIPLAAATGSLNLPGGTPLEIREEQIAVRISGPGPYSARLVDAADRPLGFPQGIAESCILDGNILYQMPPMGPGFRSIRHLGTIIREEDLHRYLSLTRTHFPGLPLRFREYSIRSAGAVELSEGIIFSKMDRDGVLHLQFTLTWPGYPPDFFTAYDTAQVVEIDRQKECITFHPALIPDIRKGIASLRRRIQRLQKRHQDSDGFFVDDTKISLGPKLAEAFIEEELPGLFTRYLFFGTENLSHFRVTRSRPKLHLRLSGGADLLRGECDISVEGEWFTPGELMDLHRENGFIPLNSGGRALIDQKFLERLRRVLKEINHGEVTLSFFDLPLVQEIIDENLEGPGAVEPERIYRGFSELESRPVPVPRIQGTLREYQEHGYRWLYYLYRTGLNGCLADDMGLGKTVQTISLLSLVHADPGFPSLVVLPKSLIFNWQGEFARFAPQLQISTCYGPGRDWESAEESDIILTTYTVVRNDIQELRKRKFRYIILDEAQNIKNLSSRISRAMLLLESEHRLAISGTPMENNLMELYSLFRFLNPGMFGSPKEFQRDYANPIQKESCQVTAEDLRKKISPFLLRRLKTDVARDLPEKVEQILYVEMEETQRGLYESRRDYFYRSIRERLERNGIEESQLYILQAISELRQIATVPESRSSGVITSPKREVMRESLEDVFAIHHKAIVFSNFLDSLETLGSDLEEMGISYLLLTGATRDRRGVVERFQSDDTSQALLMTLKTGGVGLNLTVADYVYLLDPWWNIAAENQAIDRSHRIGQRNTVFAYRLITKETIEERILELQQRKRELFNSVITADSGIPKSLTRDDVEFILS</sequence>
<evidence type="ECO:0000313" key="4">
    <source>
        <dbReference type="EMBL" id="ORC36876.1"/>
    </source>
</evidence>
<dbReference type="Pfam" id="PF00271">
    <property type="entry name" value="Helicase_C"/>
    <property type="match status" value="1"/>
</dbReference>
<organism evidence="4 5">
    <name type="scientific">Marispirochaeta aestuarii</name>
    <dbReference type="NCBI Taxonomy" id="1963862"/>
    <lineage>
        <taxon>Bacteria</taxon>
        <taxon>Pseudomonadati</taxon>
        <taxon>Spirochaetota</taxon>
        <taxon>Spirochaetia</taxon>
        <taxon>Spirochaetales</taxon>
        <taxon>Spirochaetaceae</taxon>
        <taxon>Marispirochaeta</taxon>
    </lineage>
</organism>
<dbReference type="STRING" id="1963862.B4O97_04425"/>
<evidence type="ECO:0000259" key="2">
    <source>
        <dbReference type="PROSITE" id="PS51192"/>
    </source>
</evidence>
<protein>
    <recommendedName>
        <fullName evidence="6">Helicase SNF2</fullName>
    </recommendedName>
</protein>
<dbReference type="SUPFAM" id="SSF52540">
    <property type="entry name" value="P-loop containing nucleoside triphosphate hydrolases"/>
    <property type="match status" value="2"/>
</dbReference>
<dbReference type="CDD" id="cd18793">
    <property type="entry name" value="SF2_C_SNF"/>
    <property type="match status" value="1"/>
</dbReference>
<dbReference type="SMART" id="SM00490">
    <property type="entry name" value="HELICc"/>
    <property type="match status" value="1"/>
</dbReference>
<name>A0A1Y1S0R0_9SPIO</name>
<evidence type="ECO:0000256" key="1">
    <source>
        <dbReference type="ARBA" id="ARBA00022801"/>
    </source>
</evidence>
<reference evidence="4 5" key="1">
    <citation type="submission" date="2017-03" db="EMBL/GenBank/DDBJ databases">
        <title>Draft Genome sequence of Marispirochaeta sp. strain JC444.</title>
        <authorList>
            <person name="Shivani Y."/>
            <person name="Subhash Y."/>
            <person name="Sasikala C."/>
            <person name="Ramana C."/>
        </authorList>
    </citation>
    <scope>NUCLEOTIDE SEQUENCE [LARGE SCALE GENOMIC DNA]</scope>
    <source>
        <strain evidence="4 5">JC444</strain>
    </source>
</reference>
<dbReference type="PROSITE" id="PS51194">
    <property type="entry name" value="HELICASE_CTER"/>
    <property type="match status" value="1"/>
</dbReference>
<dbReference type="AlphaFoldDB" id="A0A1Y1S0R0"/>
<proteinExistence type="predicted"/>
<feature type="domain" description="Helicase C-terminal" evidence="3">
    <location>
        <begin position="768"/>
        <end position="920"/>
    </location>
</feature>
<dbReference type="Pfam" id="PF00176">
    <property type="entry name" value="SNF2-rel_dom"/>
    <property type="match status" value="1"/>
</dbReference>
<dbReference type="GO" id="GO:0005524">
    <property type="term" value="F:ATP binding"/>
    <property type="evidence" value="ECO:0007669"/>
    <property type="project" value="InterPro"/>
</dbReference>
<dbReference type="CDD" id="cd18012">
    <property type="entry name" value="DEXQc_arch_SWI2_SNF2"/>
    <property type="match status" value="1"/>
</dbReference>
<dbReference type="InterPro" id="IPR001650">
    <property type="entry name" value="Helicase_C-like"/>
</dbReference>
<dbReference type="Proteomes" id="UP000192343">
    <property type="component" value="Unassembled WGS sequence"/>
</dbReference>
<keyword evidence="1" id="KW-0378">Hydrolase</keyword>
<dbReference type="InterPro" id="IPR014001">
    <property type="entry name" value="Helicase_ATP-bd"/>
</dbReference>
<dbReference type="InterPro" id="IPR000330">
    <property type="entry name" value="SNF2_N"/>
</dbReference>
<evidence type="ECO:0000313" key="5">
    <source>
        <dbReference type="Proteomes" id="UP000192343"/>
    </source>
</evidence>
<accession>A0A1Y1S0R0</accession>
<evidence type="ECO:0000259" key="3">
    <source>
        <dbReference type="PROSITE" id="PS51194"/>
    </source>
</evidence>
<gene>
    <name evidence="4" type="ORF">B4O97_04425</name>
</gene>